<organism evidence="1 2">
    <name type="scientific">Acaulospora colombiana</name>
    <dbReference type="NCBI Taxonomy" id="27376"/>
    <lineage>
        <taxon>Eukaryota</taxon>
        <taxon>Fungi</taxon>
        <taxon>Fungi incertae sedis</taxon>
        <taxon>Mucoromycota</taxon>
        <taxon>Glomeromycotina</taxon>
        <taxon>Glomeromycetes</taxon>
        <taxon>Diversisporales</taxon>
        <taxon>Acaulosporaceae</taxon>
        <taxon>Acaulospora</taxon>
    </lineage>
</organism>
<protein>
    <submittedName>
        <fullName evidence="1">12113_t:CDS:1</fullName>
    </submittedName>
</protein>
<name>A0ACA9QQ73_9GLOM</name>
<comment type="caution">
    <text evidence="1">The sequence shown here is derived from an EMBL/GenBank/DDBJ whole genome shotgun (WGS) entry which is preliminary data.</text>
</comment>
<proteinExistence type="predicted"/>
<feature type="non-terminal residue" evidence="1">
    <location>
        <position position="203"/>
    </location>
</feature>
<sequence>CPGDDHQLTQQSNWDFVRFRFEKHSLLPPSTSRVHPMAHEQQHAHYATQPVNFGDSQDDFFQKGSANVMSNDDGRKTYNDKSSIMTGWTSGITVPYQEPRDENGQSYAQAIASEYSARGSQIDPPPMPEPYDAQRRPPSDNMGTKAENRKSAGWESTGLSYVDENFRYYSTRGTPTPHSQQLRGDSPTDAHDAPLVTNAASMD</sequence>
<dbReference type="EMBL" id="CAJVPT010057302">
    <property type="protein sequence ID" value="CAG8758272.1"/>
    <property type="molecule type" value="Genomic_DNA"/>
</dbReference>
<gene>
    <name evidence="1" type="ORF">ACOLOM_LOCUS13077</name>
</gene>
<reference evidence="1" key="1">
    <citation type="submission" date="2021-06" db="EMBL/GenBank/DDBJ databases">
        <authorList>
            <person name="Kallberg Y."/>
            <person name="Tangrot J."/>
            <person name="Rosling A."/>
        </authorList>
    </citation>
    <scope>NUCLEOTIDE SEQUENCE</scope>
    <source>
        <strain evidence="1">CL356</strain>
    </source>
</reference>
<feature type="non-terminal residue" evidence="1">
    <location>
        <position position="1"/>
    </location>
</feature>
<dbReference type="Proteomes" id="UP000789525">
    <property type="component" value="Unassembled WGS sequence"/>
</dbReference>
<accession>A0ACA9QQ73</accession>
<keyword evidence="2" id="KW-1185">Reference proteome</keyword>
<evidence type="ECO:0000313" key="2">
    <source>
        <dbReference type="Proteomes" id="UP000789525"/>
    </source>
</evidence>
<evidence type="ECO:0000313" key="1">
    <source>
        <dbReference type="EMBL" id="CAG8758272.1"/>
    </source>
</evidence>